<dbReference type="Gene3D" id="2.130.10.120">
    <property type="entry name" value="Prolyl oligopeptidase, N-terminal domain"/>
    <property type="match status" value="1"/>
</dbReference>
<dbReference type="GO" id="GO:0004252">
    <property type="term" value="F:serine-type endopeptidase activity"/>
    <property type="evidence" value="ECO:0007669"/>
    <property type="project" value="UniProtKB-EC"/>
</dbReference>
<name>A0A2W2H2W3_9ACTN</name>
<dbReference type="InterPro" id="IPR002471">
    <property type="entry name" value="Pept_S9_AS"/>
</dbReference>
<accession>A0A2W2H2W3</accession>
<dbReference type="GO" id="GO:0006508">
    <property type="term" value="P:proteolysis"/>
    <property type="evidence" value="ECO:0007669"/>
    <property type="project" value="UniProtKB-KW"/>
</dbReference>
<evidence type="ECO:0000256" key="4">
    <source>
        <dbReference type="ARBA" id="ARBA00022670"/>
    </source>
</evidence>
<evidence type="ECO:0000259" key="8">
    <source>
        <dbReference type="Pfam" id="PF02897"/>
    </source>
</evidence>
<dbReference type="GO" id="GO:0070012">
    <property type="term" value="F:oligopeptidase activity"/>
    <property type="evidence" value="ECO:0007669"/>
    <property type="project" value="TreeGrafter"/>
</dbReference>
<keyword evidence="6" id="KW-0720">Serine protease</keyword>
<comment type="catalytic activity">
    <reaction evidence="1">
        <text>Hydrolysis of Pro-|-Xaa &gt;&gt; Ala-|-Xaa in oligopeptides.</text>
        <dbReference type="EC" id="3.4.21.26"/>
    </reaction>
</comment>
<keyword evidence="10" id="KW-1185">Reference proteome</keyword>
<dbReference type="InterPro" id="IPR002470">
    <property type="entry name" value="Peptidase_S9A"/>
</dbReference>
<gene>
    <name evidence="9" type="ORF">C1I98_17940</name>
</gene>
<dbReference type="SUPFAM" id="SSF50993">
    <property type="entry name" value="Peptidase/esterase 'gauge' domain"/>
    <property type="match status" value="1"/>
</dbReference>
<sequence>MRYPPAERLPITDHLHGHRVADPYRRLEDPGDPVTVRWLAEQDRLCREVMGALPSRERFRARLAELGAVGSVTAPEWRGPHAFTLRRSPGQEHPVLCRDGAALLDPMRLDPTGLTTLDAWQPDPTGRLVAYQVSRRGDERATMHVMDAGTGEAVDGPIGGCRYSPVGWLPGGAGFYYVRFRQGVYLHALGTPVEKDGLVLSAGEGFSYGLGISADGRWLTLSAAPGPGTPNDLWLADLSAGGDPEFRAVQTRASGARAVAAVGRDGRLYVLTDRDAPRGMLCVADPKRPGEQSVLIPQDEEAVLGAFTILDGPELDAPELLAVRIRHAVGEIGVHDLATGERLRLVETPGGGTVGSLTARPEGGHEAWFTYTDAVTPATVWRYDARERAATLWERPPGGVPIPPVERRQVSFASADGTPVRMMVVARPSPDGRPRPAILTGYGGFGVPLMPGYAADSLAWVEAGGVLAVAHVRGGGEEGEVWHRGGMRERKQNCFDDFAAAAEKLVADGWTTPDRLGIWGESNGGLLVGAALTQRPDLFGAAVCAAPILDMARYERGGLGPAWRAEYGTADDPEELAWLLAYSPYHRVRLGTRYPATLFTVSAADTRVDPMHARKTCAAMQWATAGDRPVVLRHEPDVGHGARAVSRSVALAADALAFLSAHTGLDSDPPGLAGDADRVDAAARAELRPGL</sequence>
<protein>
    <recommendedName>
        <fullName evidence="3">prolyl oligopeptidase</fullName>
        <ecNumber evidence="3">3.4.21.26</ecNumber>
    </recommendedName>
</protein>
<dbReference type="PANTHER" id="PTHR42881:SF2">
    <property type="entry name" value="PROLYL ENDOPEPTIDASE"/>
    <property type="match status" value="1"/>
</dbReference>
<evidence type="ECO:0000256" key="6">
    <source>
        <dbReference type="ARBA" id="ARBA00022825"/>
    </source>
</evidence>
<proteinExistence type="inferred from homology"/>
<keyword evidence="4" id="KW-0645">Protease</keyword>
<dbReference type="SUPFAM" id="SSF53474">
    <property type="entry name" value="alpha/beta-Hydrolases"/>
    <property type="match status" value="1"/>
</dbReference>
<evidence type="ECO:0000256" key="1">
    <source>
        <dbReference type="ARBA" id="ARBA00001070"/>
    </source>
</evidence>
<evidence type="ECO:0000313" key="9">
    <source>
        <dbReference type="EMBL" id="PZG43918.1"/>
    </source>
</evidence>
<dbReference type="PRINTS" id="PR00862">
    <property type="entry name" value="PROLIGOPTASE"/>
</dbReference>
<dbReference type="Gene3D" id="3.40.50.1820">
    <property type="entry name" value="alpha/beta hydrolase"/>
    <property type="match status" value="1"/>
</dbReference>
<dbReference type="RefSeq" id="WP_111168605.1">
    <property type="nucleotide sequence ID" value="NZ_POUA01000132.1"/>
</dbReference>
<dbReference type="Proteomes" id="UP000248544">
    <property type="component" value="Unassembled WGS sequence"/>
</dbReference>
<evidence type="ECO:0000313" key="10">
    <source>
        <dbReference type="Proteomes" id="UP000248544"/>
    </source>
</evidence>
<dbReference type="InterPro" id="IPR051167">
    <property type="entry name" value="Prolyl_oligopep/macrocyclase"/>
</dbReference>
<organism evidence="9 10">
    <name type="scientific">Spongiactinospora gelatinilytica</name>
    <dbReference type="NCBI Taxonomy" id="2666298"/>
    <lineage>
        <taxon>Bacteria</taxon>
        <taxon>Bacillati</taxon>
        <taxon>Actinomycetota</taxon>
        <taxon>Actinomycetes</taxon>
        <taxon>Streptosporangiales</taxon>
        <taxon>Streptosporangiaceae</taxon>
        <taxon>Spongiactinospora</taxon>
    </lineage>
</organism>
<evidence type="ECO:0000256" key="3">
    <source>
        <dbReference type="ARBA" id="ARBA00011897"/>
    </source>
</evidence>
<dbReference type="InterPro" id="IPR001375">
    <property type="entry name" value="Peptidase_S9_cat"/>
</dbReference>
<dbReference type="EMBL" id="POUA01000132">
    <property type="protein sequence ID" value="PZG43918.1"/>
    <property type="molecule type" value="Genomic_DNA"/>
</dbReference>
<dbReference type="Pfam" id="PF02897">
    <property type="entry name" value="Peptidase_S9_N"/>
    <property type="match status" value="1"/>
</dbReference>
<evidence type="ECO:0000256" key="5">
    <source>
        <dbReference type="ARBA" id="ARBA00022801"/>
    </source>
</evidence>
<dbReference type="InterPro" id="IPR029058">
    <property type="entry name" value="AB_hydrolase_fold"/>
</dbReference>
<dbReference type="PROSITE" id="PS00708">
    <property type="entry name" value="PRO_ENDOPEP_SER"/>
    <property type="match status" value="1"/>
</dbReference>
<comment type="caution">
    <text evidence="9">The sequence shown here is derived from an EMBL/GenBank/DDBJ whole genome shotgun (WGS) entry which is preliminary data.</text>
</comment>
<evidence type="ECO:0000256" key="2">
    <source>
        <dbReference type="ARBA" id="ARBA00005228"/>
    </source>
</evidence>
<reference evidence="9 10" key="1">
    <citation type="submission" date="2018-01" db="EMBL/GenBank/DDBJ databases">
        <title>Draft genome sequence of Sphaerisporangium sp. 7K107.</title>
        <authorList>
            <person name="Sahin N."/>
            <person name="Saygin H."/>
            <person name="Ay H."/>
        </authorList>
    </citation>
    <scope>NUCLEOTIDE SEQUENCE [LARGE SCALE GENOMIC DNA]</scope>
    <source>
        <strain evidence="9 10">7K107</strain>
    </source>
</reference>
<feature type="domain" description="Peptidase S9A N-terminal" evidence="8">
    <location>
        <begin position="11"/>
        <end position="394"/>
    </location>
</feature>
<dbReference type="PANTHER" id="PTHR42881">
    <property type="entry name" value="PROLYL ENDOPEPTIDASE"/>
    <property type="match status" value="1"/>
</dbReference>
<keyword evidence="5" id="KW-0378">Hydrolase</keyword>
<feature type="domain" description="Peptidase S9 prolyl oligopeptidase catalytic" evidence="7">
    <location>
        <begin position="459"/>
        <end position="664"/>
    </location>
</feature>
<dbReference type="Pfam" id="PF00326">
    <property type="entry name" value="Peptidase_S9"/>
    <property type="match status" value="1"/>
</dbReference>
<comment type="similarity">
    <text evidence="2">Belongs to the peptidase S9A family.</text>
</comment>
<dbReference type="InterPro" id="IPR023302">
    <property type="entry name" value="Pept_S9A_N"/>
</dbReference>
<dbReference type="AlphaFoldDB" id="A0A2W2H2W3"/>
<dbReference type="EC" id="3.4.21.26" evidence="3"/>
<evidence type="ECO:0000259" key="7">
    <source>
        <dbReference type="Pfam" id="PF00326"/>
    </source>
</evidence>
<dbReference type="GO" id="GO:0005829">
    <property type="term" value="C:cytosol"/>
    <property type="evidence" value="ECO:0007669"/>
    <property type="project" value="TreeGrafter"/>
</dbReference>